<dbReference type="GO" id="GO:0009977">
    <property type="term" value="F:proton motive force dependent protein transmembrane transporter activity"/>
    <property type="evidence" value="ECO:0007669"/>
    <property type="project" value="TreeGrafter"/>
</dbReference>
<comment type="similarity">
    <text evidence="7">Belongs to the TatC family.</text>
</comment>
<dbReference type="GO" id="GO:0065002">
    <property type="term" value="P:intracellular protein transmembrane transport"/>
    <property type="evidence" value="ECO:0007669"/>
    <property type="project" value="TreeGrafter"/>
</dbReference>
<evidence type="ECO:0000256" key="1">
    <source>
        <dbReference type="ARBA" id="ARBA00004141"/>
    </source>
</evidence>
<evidence type="ECO:0000256" key="4">
    <source>
        <dbReference type="ARBA" id="ARBA00022989"/>
    </source>
</evidence>
<feature type="transmembrane region" description="Helical" evidence="7">
    <location>
        <begin position="119"/>
        <end position="142"/>
    </location>
</feature>
<dbReference type="HAMAP" id="MF_00902">
    <property type="entry name" value="TatC"/>
    <property type="match status" value="1"/>
</dbReference>
<evidence type="ECO:0000313" key="9">
    <source>
        <dbReference type="Proteomes" id="UP000008221"/>
    </source>
</evidence>
<feature type="transmembrane region" description="Helical" evidence="7">
    <location>
        <begin position="207"/>
        <end position="223"/>
    </location>
</feature>
<comment type="function">
    <text evidence="7">Part of the twin-arginine translocation (Tat) system that transports large folded proteins containing a characteristic twin-arginine motif in their signal peptide across membranes. Together with TatB, TatC is part of a receptor directly interacting with Tat signal peptides.</text>
</comment>
<dbReference type="NCBIfam" id="TIGR00945">
    <property type="entry name" value="tatC"/>
    <property type="match status" value="1"/>
</dbReference>
<dbReference type="InParanoid" id="A0LU67"/>
<dbReference type="OrthoDB" id="9777044at2"/>
<evidence type="ECO:0000313" key="8">
    <source>
        <dbReference type="EMBL" id="ABK52977.1"/>
    </source>
</evidence>
<dbReference type="FunCoup" id="A0LU67">
    <property type="interactions" value="152"/>
</dbReference>
<evidence type="ECO:0000256" key="2">
    <source>
        <dbReference type="ARBA" id="ARBA00022692"/>
    </source>
</evidence>
<keyword evidence="7" id="KW-0813">Transport</keyword>
<dbReference type="RefSeq" id="WP_011720040.1">
    <property type="nucleotide sequence ID" value="NC_008578.1"/>
</dbReference>
<dbReference type="PRINTS" id="PR01840">
    <property type="entry name" value="TATCFAMILY"/>
</dbReference>
<dbReference type="Pfam" id="PF00902">
    <property type="entry name" value="TatC"/>
    <property type="match status" value="1"/>
</dbReference>
<dbReference type="PANTHER" id="PTHR30371:SF0">
    <property type="entry name" value="SEC-INDEPENDENT PROTEIN TRANSLOCASE PROTEIN TATC, CHLOROPLASTIC-RELATED"/>
    <property type="match status" value="1"/>
</dbReference>
<evidence type="ECO:0000256" key="6">
    <source>
        <dbReference type="ARBA" id="ARBA00023136"/>
    </source>
</evidence>
<evidence type="ECO:0000256" key="3">
    <source>
        <dbReference type="ARBA" id="ARBA00022927"/>
    </source>
</evidence>
<dbReference type="KEGG" id="ace:Acel_1205"/>
<dbReference type="eggNOG" id="COG0805">
    <property type="taxonomic scope" value="Bacteria"/>
</dbReference>
<dbReference type="STRING" id="351607.Acel_1205"/>
<reference evidence="8 9" key="1">
    <citation type="journal article" date="2009" name="Genome Res.">
        <title>Complete genome of the cellulolytic thermophile Acidothermus cellulolyticus 11B provides insights into its ecophysiological and evolutionary adaptations.</title>
        <authorList>
            <person name="Barabote R.D."/>
            <person name="Xie G."/>
            <person name="Leu D.H."/>
            <person name="Normand P."/>
            <person name="Necsulea A."/>
            <person name="Daubin V."/>
            <person name="Medigue C."/>
            <person name="Adney W.S."/>
            <person name="Xu X.C."/>
            <person name="Lapidus A."/>
            <person name="Parales R.E."/>
            <person name="Detter C."/>
            <person name="Pujic P."/>
            <person name="Bruce D."/>
            <person name="Lavire C."/>
            <person name="Challacombe J.F."/>
            <person name="Brettin T.S."/>
            <person name="Berry A.M."/>
        </authorList>
    </citation>
    <scope>NUCLEOTIDE SEQUENCE [LARGE SCALE GENOMIC DNA]</scope>
    <source>
        <strain evidence="9">ATCC 43068 / DSM 8971 / 11B</strain>
    </source>
</reference>
<organism evidence="8 9">
    <name type="scientific">Acidothermus cellulolyticus (strain ATCC 43068 / DSM 8971 / 11B)</name>
    <dbReference type="NCBI Taxonomy" id="351607"/>
    <lineage>
        <taxon>Bacteria</taxon>
        <taxon>Bacillati</taxon>
        <taxon>Actinomycetota</taxon>
        <taxon>Actinomycetes</taxon>
        <taxon>Acidothermales</taxon>
        <taxon>Acidothermaceae</taxon>
        <taxon>Acidothermus</taxon>
    </lineage>
</organism>
<dbReference type="GO" id="GO:0043953">
    <property type="term" value="P:protein transport by the Tat complex"/>
    <property type="evidence" value="ECO:0007669"/>
    <property type="project" value="UniProtKB-UniRule"/>
</dbReference>
<feature type="transmembrane region" description="Helical" evidence="7">
    <location>
        <begin position="166"/>
        <end position="195"/>
    </location>
</feature>
<evidence type="ECO:0000256" key="5">
    <source>
        <dbReference type="ARBA" id="ARBA00023010"/>
    </source>
</evidence>
<gene>
    <name evidence="7" type="primary">tatC</name>
    <name evidence="8" type="ordered locus">Acel_1205</name>
</gene>
<keyword evidence="6 7" id="KW-0472">Membrane</keyword>
<comment type="subunit">
    <text evidence="7">The Tat system comprises two distinct complexes: a TatABC complex, containing multiple copies of TatA, TatB and TatC subunits, and a separate TatA complex, containing only TatA subunits. Substrates initially bind to the TatABC complex, which probably triggers association of the separate TatA complex to form the active translocon.</text>
</comment>
<evidence type="ECO:0000256" key="7">
    <source>
        <dbReference type="HAMAP-Rule" id="MF_00902"/>
    </source>
</evidence>
<dbReference type="GO" id="GO:0033281">
    <property type="term" value="C:TAT protein transport complex"/>
    <property type="evidence" value="ECO:0007669"/>
    <property type="project" value="UniProtKB-UniRule"/>
</dbReference>
<keyword evidence="5 7" id="KW-0811">Translocation</keyword>
<keyword evidence="2 7" id="KW-0812">Transmembrane</keyword>
<accession>A0LU67</accession>
<dbReference type="EMBL" id="CP000481">
    <property type="protein sequence ID" value="ABK52977.1"/>
    <property type="molecule type" value="Genomic_DNA"/>
</dbReference>
<keyword evidence="7" id="KW-1003">Cell membrane</keyword>
<dbReference type="HOGENOM" id="CLU_031942_6_0_11"/>
<sequence length="278" mass="30586">MARRRDPEGRMPLGEHLRELRARILKSLLAILVGAGVSYAFFNPIWSILRRPYCQVHQPHSIATTANGCGDLVFSSVFDPIIWHLKVAAIGGILLASPIWLYQLWAFVTPGLHKNERRYALQFVATAVPLFCGGATLAYFVMSKGLQVLLNFAPAGTVSLISIDHYLTYILAMLLIFGLSFDIPLLVVLLNRIGILSYRRLAKSRRISYFLAFVFSAVVTPSGDPFTMLALGVPLVVLLETATQIARIHDARKARAPAATAYAHLSDDEPSPLDLSTG</sequence>
<feature type="transmembrane region" description="Helical" evidence="7">
    <location>
        <begin position="81"/>
        <end position="107"/>
    </location>
</feature>
<dbReference type="Proteomes" id="UP000008221">
    <property type="component" value="Chromosome"/>
</dbReference>
<keyword evidence="3 7" id="KW-0653">Protein transport</keyword>
<dbReference type="PANTHER" id="PTHR30371">
    <property type="entry name" value="SEC-INDEPENDENT PROTEIN TRANSLOCASE PROTEIN TATC"/>
    <property type="match status" value="1"/>
</dbReference>
<proteinExistence type="inferred from homology"/>
<comment type="subcellular location">
    <subcellularLocation>
        <location evidence="7">Cell membrane</location>
        <topology evidence="7">Multi-pass membrane protein</topology>
    </subcellularLocation>
    <subcellularLocation>
        <location evidence="1">Membrane</location>
        <topology evidence="1">Multi-pass membrane protein</topology>
    </subcellularLocation>
</comment>
<comment type="caution">
    <text evidence="7">Lacks conserved residue(s) required for the propagation of feature annotation.</text>
</comment>
<feature type="transmembrane region" description="Helical" evidence="7">
    <location>
        <begin position="20"/>
        <end position="42"/>
    </location>
</feature>
<dbReference type="AlphaFoldDB" id="A0LU67"/>
<dbReference type="InterPro" id="IPR002033">
    <property type="entry name" value="TatC"/>
</dbReference>
<name>A0LU67_ACIC1</name>
<keyword evidence="4 7" id="KW-1133">Transmembrane helix</keyword>
<protein>
    <recommendedName>
        <fullName evidence="7">Sec-independent protein translocase protein TatC</fullName>
    </recommendedName>
</protein>
<keyword evidence="9" id="KW-1185">Reference proteome</keyword>